<organism evidence="3">
    <name type="scientific">uncultured Anaerotruncus sp</name>
    <dbReference type="NCBI Taxonomy" id="905011"/>
    <lineage>
        <taxon>Bacteria</taxon>
        <taxon>Bacillati</taxon>
        <taxon>Bacillota</taxon>
        <taxon>Clostridia</taxon>
        <taxon>Eubacteriales</taxon>
        <taxon>Oscillospiraceae</taxon>
        <taxon>Anaerotruncus</taxon>
        <taxon>environmental samples</taxon>
    </lineage>
</organism>
<dbReference type="EMBL" id="FMHG01000001">
    <property type="protein sequence ID" value="SCJ50468.1"/>
    <property type="molecule type" value="Genomic_DNA"/>
</dbReference>
<dbReference type="AlphaFoldDB" id="A0A1C6GZ25"/>
<sequence>MKKTRVWLAVAGGLCGVGLVLAACGFAMSGFDIYQMDGSVGESKMYTAKQSQSVEQLEVDIENLRLQIEVDETATQIQVEYQESTRREFTVEQVGHKLKVYARDVRRWYNPFVDGIMQLDIAPVRVILPKNYAGSITGKTRNGRITLTGLHTEQAVLLSTTNAKIELQDVSCYSLQATSTNGKIDLNTVSIQEALSATTSNAKCELLRVSAKSGSVHSTNGKLELTDVHLQEALRAETSNGAIVLERLQAPDIELHTRNGSIKGSIDGRQQDYNVICTTTNGSAEPGSSGIDKARAKQLLAETTNASIRLEFVQQ</sequence>
<evidence type="ECO:0000313" key="3">
    <source>
        <dbReference type="EMBL" id="SCJ50468.1"/>
    </source>
</evidence>
<dbReference type="PROSITE" id="PS51257">
    <property type="entry name" value="PROKAR_LIPOPROTEIN"/>
    <property type="match status" value="1"/>
</dbReference>
<evidence type="ECO:0000256" key="1">
    <source>
        <dbReference type="SAM" id="Coils"/>
    </source>
</evidence>
<dbReference type="InterPro" id="IPR025164">
    <property type="entry name" value="Toastrack_DUF4097"/>
</dbReference>
<accession>A0A1C6GZ25</accession>
<gene>
    <name evidence="3" type="ORF">SAMEA3545359_00605</name>
</gene>
<reference evidence="3" key="1">
    <citation type="submission" date="2015-09" db="EMBL/GenBank/DDBJ databases">
        <authorList>
            <consortium name="Pathogen Informatics"/>
        </authorList>
    </citation>
    <scope>NUCLEOTIDE SEQUENCE</scope>
    <source>
        <strain evidence="3">2789STDY5834896</strain>
    </source>
</reference>
<feature type="coiled-coil region" evidence="1">
    <location>
        <begin position="47"/>
        <end position="74"/>
    </location>
</feature>
<dbReference type="Pfam" id="PF13349">
    <property type="entry name" value="DUF4097"/>
    <property type="match status" value="1"/>
</dbReference>
<feature type="domain" description="DUF4097" evidence="2">
    <location>
        <begin position="55"/>
        <end position="275"/>
    </location>
</feature>
<name>A0A1C6GZ25_9FIRM</name>
<keyword evidence="1" id="KW-0175">Coiled coil</keyword>
<dbReference type="Gene3D" id="2.160.20.120">
    <property type="match status" value="1"/>
</dbReference>
<proteinExistence type="predicted"/>
<protein>
    <recommendedName>
        <fullName evidence="2">DUF4097 domain-containing protein</fullName>
    </recommendedName>
</protein>
<evidence type="ECO:0000259" key="2">
    <source>
        <dbReference type="Pfam" id="PF13349"/>
    </source>
</evidence>